<dbReference type="GO" id="GO:0005886">
    <property type="term" value="C:plasma membrane"/>
    <property type="evidence" value="ECO:0007669"/>
    <property type="project" value="UniProtKB-SubCell"/>
</dbReference>
<evidence type="ECO:0000313" key="9">
    <source>
        <dbReference type="Proteomes" id="UP000297643"/>
    </source>
</evidence>
<feature type="transmembrane region" description="Helical" evidence="6">
    <location>
        <begin position="191"/>
        <end position="216"/>
    </location>
</feature>
<reference evidence="8 9" key="1">
    <citation type="submission" date="2019-03" db="EMBL/GenBank/DDBJ databases">
        <title>Genomics of glacier-inhabiting Cryobacterium strains.</title>
        <authorList>
            <person name="Liu Q."/>
            <person name="Xin Y.-H."/>
        </authorList>
    </citation>
    <scope>NUCLEOTIDE SEQUENCE [LARGE SCALE GENOMIC DNA]</scope>
    <source>
        <strain evidence="8 9">RHLT2-21</strain>
    </source>
</reference>
<evidence type="ECO:0000256" key="3">
    <source>
        <dbReference type="ARBA" id="ARBA00022692"/>
    </source>
</evidence>
<keyword evidence="9" id="KW-1185">Reference proteome</keyword>
<gene>
    <name evidence="8" type="ORF">E3O32_10245</name>
</gene>
<protein>
    <submittedName>
        <fullName evidence="8">ABC transporter permease</fullName>
    </submittedName>
</protein>
<organism evidence="8 9">
    <name type="scientific">Cryobacterium mannosilyticum</name>
    <dbReference type="NCBI Taxonomy" id="1259190"/>
    <lineage>
        <taxon>Bacteria</taxon>
        <taxon>Bacillati</taxon>
        <taxon>Actinomycetota</taxon>
        <taxon>Actinomycetes</taxon>
        <taxon>Micrococcales</taxon>
        <taxon>Microbacteriaceae</taxon>
        <taxon>Cryobacterium</taxon>
    </lineage>
</organism>
<evidence type="ECO:0000259" key="7">
    <source>
        <dbReference type="PROSITE" id="PS50928"/>
    </source>
</evidence>
<keyword evidence="3 6" id="KW-0812">Transmembrane</keyword>
<dbReference type="Gene3D" id="1.10.3720.10">
    <property type="entry name" value="MetI-like"/>
    <property type="match status" value="1"/>
</dbReference>
<evidence type="ECO:0000256" key="5">
    <source>
        <dbReference type="ARBA" id="ARBA00023136"/>
    </source>
</evidence>
<evidence type="ECO:0000313" key="8">
    <source>
        <dbReference type="EMBL" id="TFC03667.1"/>
    </source>
</evidence>
<evidence type="ECO:0000256" key="2">
    <source>
        <dbReference type="ARBA" id="ARBA00022448"/>
    </source>
</evidence>
<dbReference type="PROSITE" id="PS50928">
    <property type="entry name" value="ABC_TM1"/>
    <property type="match status" value="1"/>
</dbReference>
<comment type="caution">
    <text evidence="8">The sequence shown here is derived from an EMBL/GenBank/DDBJ whole genome shotgun (WGS) entry which is preliminary data.</text>
</comment>
<feature type="domain" description="ABC transmembrane type-1" evidence="7">
    <location>
        <begin position="66"/>
        <end position="249"/>
    </location>
</feature>
<dbReference type="AlphaFoldDB" id="A0A4R8W8A4"/>
<dbReference type="EMBL" id="SOFM01000027">
    <property type="protein sequence ID" value="TFC03667.1"/>
    <property type="molecule type" value="Genomic_DNA"/>
</dbReference>
<dbReference type="PANTHER" id="PTHR30177:SF4">
    <property type="entry name" value="OSMOPROTECTANT IMPORT PERMEASE PROTEIN OSMW"/>
    <property type="match status" value="1"/>
</dbReference>
<proteinExistence type="inferred from homology"/>
<feature type="transmembrane region" description="Helical" evidence="6">
    <location>
        <begin position="70"/>
        <end position="92"/>
    </location>
</feature>
<feature type="transmembrane region" description="Helical" evidence="6">
    <location>
        <begin position="99"/>
        <end position="121"/>
    </location>
</feature>
<dbReference type="InterPro" id="IPR000515">
    <property type="entry name" value="MetI-like"/>
</dbReference>
<dbReference type="GO" id="GO:0031460">
    <property type="term" value="P:glycine betaine transport"/>
    <property type="evidence" value="ECO:0007669"/>
    <property type="project" value="TreeGrafter"/>
</dbReference>
<dbReference type="InterPro" id="IPR051204">
    <property type="entry name" value="ABC_transp_perm/SBD"/>
</dbReference>
<evidence type="ECO:0000256" key="4">
    <source>
        <dbReference type="ARBA" id="ARBA00022989"/>
    </source>
</evidence>
<dbReference type="PANTHER" id="PTHR30177">
    <property type="entry name" value="GLYCINE BETAINE/L-PROLINE TRANSPORT SYSTEM PERMEASE PROTEIN PROW"/>
    <property type="match status" value="1"/>
</dbReference>
<dbReference type="Proteomes" id="UP000297643">
    <property type="component" value="Unassembled WGS sequence"/>
</dbReference>
<keyword evidence="2 6" id="KW-0813">Transport</keyword>
<comment type="subcellular location">
    <subcellularLocation>
        <location evidence="6">Cell membrane</location>
        <topology evidence="6">Multi-pass membrane protein</topology>
    </subcellularLocation>
    <subcellularLocation>
        <location evidence="1">Membrane</location>
        <topology evidence="1">Multi-pass membrane protein</topology>
    </subcellularLocation>
</comment>
<sequence>MSCHLHNASCANRNCLVASSLFDGRFGAEPASSQRRVKEEASVTEFDFTGLLTFWARRWDDILGLVVEHITVVAVALVIAMAIGVGIGMLVWSRPIPRSVTIAAAGVALTIPSLALLAILIPPFGLGWTPTVIALVVYSLLPIVRNTVVGLREVPPAIMESAKGMGMSPVKVLFSIQLPMAWPVILTGVRVAAQLTVGIAAIAAYVAGPGLGAFIFRGLSSLGSKNALNFALTGTVGVIILALLIDAIFVAITRSTTSRGLRA</sequence>
<comment type="similarity">
    <text evidence="6">Belongs to the binding-protein-dependent transport system permease family.</text>
</comment>
<dbReference type="InterPro" id="IPR035906">
    <property type="entry name" value="MetI-like_sf"/>
</dbReference>
<dbReference type="SUPFAM" id="SSF161098">
    <property type="entry name" value="MetI-like"/>
    <property type="match status" value="1"/>
</dbReference>
<evidence type="ECO:0000256" key="6">
    <source>
        <dbReference type="RuleBase" id="RU363032"/>
    </source>
</evidence>
<feature type="transmembrane region" description="Helical" evidence="6">
    <location>
        <begin position="228"/>
        <end position="252"/>
    </location>
</feature>
<dbReference type="GO" id="GO:0055085">
    <property type="term" value="P:transmembrane transport"/>
    <property type="evidence" value="ECO:0007669"/>
    <property type="project" value="InterPro"/>
</dbReference>
<evidence type="ECO:0000256" key="1">
    <source>
        <dbReference type="ARBA" id="ARBA00004141"/>
    </source>
</evidence>
<feature type="transmembrane region" description="Helical" evidence="6">
    <location>
        <begin position="127"/>
        <end position="144"/>
    </location>
</feature>
<keyword evidence="5 6" id="KW-0472">Membrane</keyword>
<dbReference type="CDD" id="cd06261">
    <property type="entry name" value="TM_PBP2"/>
    <property type="match status" value="1"/>
</dbReference>
<name>A0A4R8W8A4_9MICO</name>
<accession>A0A4R8W8A4</accession>
<keyword evidence="4 6" id="KW-1133">Transmembrane helix</keyword>
<dbReference type="Pfam" id="PF00528">
    <property type="entry name" value="BPD_transp_1"/>
    <property type="match status" value="1"/>
</dbReference>